<accession>A0A147GNE8</accession>
<evidence type="ECO:0000259" key="5">
    <source>
        <dbReference type="Pfam" id="PF00441"/>
    </source>
</evidence>
<sequence length="432" mass="45390">MSALPQTLFAPAFVANDDSPALADVPARTDDATLAALTRRFAATAADHDLAGRFPHDNFDELQRRGLIGLVAPVASGGGGATLAEARRVIAAVAAGEPATALVLTMTYLQHQALRHPANRWPAHLREAVARSGVREGALANALRVEPQLGSPARGGLPATVARREGSEWVIDGHKLYTTGIERLSWLLVWGRTDEPQPRTGFFLVPGRAPGVRTIASWDHLGLRASGSHEAVLEGVRIPLDHAVDIRPPAQWAPAAATPAEADAFAKQQAWMATLLGSLYDAVARAARDWLLGFLQSRAPGSLGAPLATLPRVQEKVGEIQALLHGNRVLLDDLAARTDGGPTPTPADSGLVKHTVGTNAIAAVELALQLSGNHGLSRQNPLERHHRDVLCARIHTPQSDAALVAAGQQALAAAARAVPDRPTAGPAATIRA</sequence>
<dbReference type="AlphaFoldDB" id="A0A147GNE8"/>
<reference evidence="8 9" key="1">
    <citation type="journal article" date="2016" name="Front. Microbiol.">
        <title>Genomic Resource of Rice Seed Associated Bacteria.</title>
        <authorList>
            <person name="Midha S."/>
            <person name="Bansal K."/>
            <person name="Sharma S."/>
            <person name="Kumar N."/>
            <person name="Patil P.P."/>
            <person name="Chaudhry V."/>
            <person name="Patil P.B."/>
        </authorList>
    </citation>
    <scope>NUCLEOTIDE SEQUENCE [LARGE SCALE GENOMIC DNA]</scope>
    <source>
        <strain evidence="8 9">NS331</strain>
    </source>
</reference>
<dbReference type="PATRIC" id="fig|433924.3.peg.1118"/>
<dbReference type="OrthoDB" id="7316074at2"/>
<dbReference type="SUPFAM" id="SSF56645">
    <property type="entry name" value="Acyl-CoA dehydrogenase NM domain-like"/>
    <property type="match status" value="1"/>
</dbReference>
<evidence type="ECO:0000256" key="4">
    <source>
        <dbReference type="ARBA" id="ARBA00022827"/>
    </source>
</evidence>
<comment type="cofactor">
    <cofactor evidence="1">
        <name>FAD</name>
        <dbReference type="ChEBI" id="CHEBI:57692"/>
    </cofactor>
</comment>
<keyword evidence="9" id="KW-1185">Reference proteome</keyword>
<protein>
    <submittedName>
        <fullName evidence="8">Acyl-CoA dehydrogenase</fullName>
    </submittedName>
</protein>
<evidence type="ECO:0000256" key="1">
    <source>
        <dbReference type="ARBA" id="ARBA00001974"/>
    </source>
</evidence>
<dbReference type="InterPro" id="IPR009075">
    <property type="entry name" value="AcylCo_DH/oxidase_C"/>
</dbReference>
<dbReference type="Proteomes" id="UP000072741">
    <property type="component" value="Unassembled WGS sequence"/>
</dbReference>
<evidence type="ECO:0000256" key="3">
    <source>
        <dbReference type="ARBA" id="ARBA00022630"/>
    </source>
</evidence>
<dbReference type="RefSeq" id="WP_058643783.1">
    <property type="nucleotide sequence ID" value="NZ_LDSL01000141.1"/>
</dbReference>
<dbReference type="EMBL" id="LDSL01000141">
    <property type="protein sequence ID" value="KTT15505.1"/>
    <property type="molecule type" value="Genomic_DNA"/>
</dbReference>
<dbReference type="Pfam" id="PF00441">
    <property type="entry name" value="Acyl-CoA_dh_1"/>
    <property type="match status" value="1"/>
</dbReference>
<name>A0A147GNE8_9BURK</name>
<dbReference type="GO" id="GO:0016627">
    <property type="term" value="F:oxidoreductase activity, acting on the CH-CH group of donors"/>
    <property type="evidence" value="ECO:0007669"/>
    <property type="project" value="InterPro"/>
</dbReference>
<gene>
    <name evidence="8" type="ORF">NS331_20430</name>
</gene>
<dbReference type="Gene3D" id="2.40.110.10">
    <property type="entry name" value="Butyryl-CoA Dehydrogenase, subunit A, domain 2"/>
    <property type="match status" value="1"/>
</dbReference>
<keyword evidence="4" id="KW-0274">FAD</keyword>
<dbReference type="PANTHER" id="PTHR43831:SF1">
    <property type="entry name" value="ISOBUTYRYL-COA DEHYDROGENASE, MITOCHONDRIAL"/>
    <property type="match status" value="1"/>
</dbReference>
<evidence type="ECO:0000313" key="9">
    <source>
        <dbReference type="Proteomes" id="UP000072741"/>
    </source>
</evidence>
<feature type="domain" description="Acyl-CoA dehydrogenase/oxidase C-terminal" evidence="5">
    <location>
        <begin position="302"/>
        <end position="394"/>
    </location>
</feature>
<dbReference type="Gene3D" id="1.10.540.10">
    <property type="entry name" value="Acyl-CoA dehydrogenase/oxidase, N-terminal domain"/>
    <property type="match status" value="1"/>
</dbReference>
<evidence type="ECO:0000313" key="8">
    <source>
        <dbReference type="EMBL" id="KTT15505.1"/>
    </source>
</evidence>
<evidence type="ECO:0000259" key="6">
    <source>
        <dbReference type="Pfam" id="PF02770"/>
    </source>
</evidence>
<dbReference type="PANTHER" id="PTHR43831">
    <property type="entry name" value="ISOBUTYRYL-COA DEHYDROGENASE"/>
    <property type="match status" value="1"/>
</dbReference>
<keyword evidence="3" id="KW-0285">Flavoprotein</keyword>
<dbReference type="InterPro" id="IPR009100">
    <property type="entry name" value="AcylCoA_DH/oxidase_NM_dom_sf"/>
</dbReference>
<dbReference type="InterPro" id="IPR052547">
    <property type="entry name" value="Mito_Isobutyryl-CoADH"/>
</dbReference>
<dbReference type="InterPro" id="IPR006091">
    <property type="entry name" value="Acyl-CoA_Oxase/DH_mid-dom"/>
</dbReference>
<dbReference type="InterPro" id="IPR013786">
    <property type="entry name" value="AcylCoA_DH/ox_N"/>
</dbReference>
<dbReference type="Pfam" id="PF02771">
    <property type="entry name" value="Acyl-CoA_dh_N"/>
    <property type="match status" value="1"/>
</dbReference>
<dbReference type="InterPro" id="IPR036250">
    <property type="entry name" value="AcylCo_DH-like_C"/>
</dbReference>
<dbReference type="CDD" id="cd00567">
    <property type="entry name" value="ACAD"/>
    <property type="match status" value="1"/>
</dbReference>
<dbReference type="Pfam" id="PF02770">
    <property type="entry name" value="Acyl-CoA_dh_M"/>
    <property type="match status" value="1"/>
</dbReference>
<feature type="domain" description="Acyl-CoA dehydrogenase/oxidase N-terminal" evidence="7">
    <location>
        <begin position="37"/>
        <end position="106"/>
    </location>
</feature>
<dbReference type="PIRSF" id="PIRSF016578">
    <property type="entry name" value="HsaA"/>
    <property type="match status" value="1"/>
</dbReference>
<proteinExistence type="inferred from homology"/>
<organism evidence="8 9">
    <name type="scientific">Pseudacidovorax intermedius</name>
    <dbReference type="NCBI Taxonomy" id="433924"/>
    <lineage>
        <taxon>Bacteria</taxon>
        <taxon>Pseudomonadati</taxon>
        <taxon>Pseudomonadota</taxon>
        <taxon>Betaproteobacteria</taxon>
        <taxon>Burkholderiales</taxon>
        <taxon>Comamonadaceae</taxon>
        <taxon>Pseudacidovorax</taxon>
    </lineage>
</organism>
<dbReference type="GO" id="GO:0050660">
    <property type="term" value="F:flavin adenine dinucleotide binding"/>
    <property type="evidence" value="ECO:0007669"/>
    <property type="project" value="InterPro"/>
</dbReference>
<dbReference type="SUPFAM" id="SSF47203">
    <property type="entry name" value="Acyl-CoA dehydrogenase C-terminal domain-like"/>
    <property type="match status" value="1"/>
</dbReference>
<comment type="caution">
    <text evidence="8">The sequence shown here is derived from an EMBL/GenBank/DDBJ whole genome shotgun (WGS) entry which is preliminary data.</text>
</comment>
<dbReference type="InterPro" id="IPR037069">
    <property type="entry name" value="AcylCoA_DH/ox_N_sf"/>
</dbReference>
<evidence type="ECO:0000259" key="7">
    <source>
        <dbReference type="Pfam" id="PF02771"/>
    </source>
</evidence>
<comment type="similarity">
    <text evidence="2">Belongs to the acyl-CoA dehydrogenase family.</text>
</comment>
<evidence type="ECO:0000256" key="2">
    <source>
        <dbReference type="ARBA" id="ARBA00009347"/>
    </source>
</evidence>
<feature type="domain" description="Acyl-CoA oxidase/dehydrogenase middle" evidence="6">
    <location>
        <begin position="146"/>
        <end position="236"/>
    </location>
</feature>
<dbReference type="InterPro" id="IPR046373">
    <property type="entry name" value="Acyl-CoA_Oxase/DH_mid-dom_sf"/>
</dbReference>
<dbReference type="Gene3D" id="1.20.140.10">
    <property type="entry name" value="Butyryl-CoA Dehydrogenase, subunit A, domain 3"/>
    <property type="match status" value="1"/>
</dbReference>